<evidence type="ECO:0000313" key="15">
    <source>
        <dbReference type="EMBL" id="MBE9255754.1"/>
    </source>
</evidence>
<keyword evidence="3 12" id="KW-0138">CF(0)</keyword>
<proteinExistence type="inferred from homology"/>
<evidence type="ECO:0000256" key="8">
    <source>
        <dbReference type="ARBA" id="ARBA00023136"/>
    </source>
</evidence>
<keyword evidence="2 12" id="KW-0813">Transport</keyword>
<protein>
    <recommendedName>
        <fullName evidence="12">ATP synthase subunit b'</fullName>
    </recommendedName>
    <alternativeName>
        <fullName evidence="12">ATP synthase F(0) sector subunit b'</fullName>
    </alternativeName>
    <alternativeName>
        <fullName evidence="12">ATPase subunit II</fullName>
    </alternativeName>
    <alternativeName>
        <fullName evidence="12">F-type ATPase subunit b'</fullName>
        <shortName evidence="12">F-ATPase subunit b'</shortName>
    </alternativeName>
</protein>
<comment type="subunit">
    <text evidence="12">F-type ATPases have 2 components, F(1) - the catalytic core - and F(0) - the membrane proton channel. F(1) has five subunits: alpha(3), beta(3), gamma(1), delta(1), epsilon(1). F(0) has four main subunits: a(1), b(1), b'(1) and c(10-14). The alpha and beta chains form an alternating ring which encloses part of the gamma chain. F(1) is attached to F(0) by a central stalk formed by the gamma and epsilon chains, while a peripheral stalk is formed by the delta, b and b' chains.</text>
</comment>
<reference evidence="15 16" key="1">
    <citation type="submission" date="2020-10" db="EMBL/GenBank/DDBJ databases">
        <authorList>
            <person name="Castelo-Branco R."/>
            <person name="Eusebio N."/>
            <person name="Adriana R."/>
            <person name="Vieira A."/>
            <person name="Brugerolle De Fraissinette N."/>
            <person name="Rezende De Castro R."/>
            <person name="Schneider M.P."/>
            <person name="Vasconcelos V."/>
            <person name="Leao P.N."/>
        </authorList>
    </citation>
    <scope>NUCLEOTIDE SEQUENCE [LARGE SCALE GENOMIC DNA]</scope>
    <source>
        <strain evidence="15 16">LEGE 00031</strain>
    </source>
</reference>
<comment type="function">
    <text evidence="12">Component of the F(0) channel, it forms part of the peripheral stalk, linking F(1) to F(0). The b'-subunit is a diverged and duplicated form of b found in plants and photosynthetic bacteria.</text>
</comment>
<sequence length="143" mass="16260">MFDFDATLPLMALQFVVLAFLLNAIFYKPMNKVLDERADYIRTNEEDARERLARAKAITQEYEQQITDARRQSQAVIADAQAEARRLAAEKIAEAQRESQRQKETAAQEIEAQRQSALSSLEQEVAGLSDQILHKLLGPELIK</sequence>
<evidence type="ECO:0000256" key="7">
    <source>
        <dbReference type="ARBA" id="ARBA00023065"/>
    </source>
</evidence>
<evidence type="ECO:0000256" key="2">
    <source>
        <dbReference type="ARBA" id="ARBA00022448"/>
    </source>
</evidence>
<feature type="region of interest" description="Disordered" evidence="14">
    <location>
        <begin position="91"/>
        <end position="113"/>
    </location>
</feature>
<keyword evidence="5 12" id="KW-0375">Hydrogen ion transport</keyword>
<evidence type="ECO:0000256" key="10">
    <source>
        <dbReference type="ARBA" id="ARBA00025198"/>
    </source>
</evidence>
<evidence type="ECO:0000256" key="11">
    <source>
        <dbReference type="ARBA" id="ARBA00037847"/>
    </source>
</evidence>
<organism evidence="15 16">
    <name type="scientific">Synechocystis salina LEGE 00031</name>
    <dbReference type="NCBI Taxonomy" id="1828736"/>
    <lineage>
        <taxon>Bacteria</taxon>
        <taxon>Bacillati</taxon>
        <taxon>Cyanobacteriota</taxon>
        <taxon>Cyanophyceae</taxon>
        <taxon>Synechococcales</taxon>
        <taxon>Merismopediaceae</taxon>
        <taxon>Synechocystis</taxon>
    </lineage>
</organism>
<accession>A0ABR9VWL6</accession>
<evidence type="ECO:0000256" key="3">
    <source>
        <dbReference type="ARBA" id="ARBA00022547"/>
    </source>
</evidence>
<feature type="transmembrane region" description="Helical" evidence="12">
    <location>
        <begin position="6"/>
        <end position="27"/>
    </location>
</feature>
<dbReference type="CDD" id="cd06503">
    <property type="entry name" value="ATP-synt_Fo_b"/>
    <property type="match status" value="1"/>
</dbReference>
<dbReference type="SUPFAM" id="SSF81573">
    <property type="entry name" value="F1F0 ATP synthase subunit B, membrane domain"/>
    <property type="match status" value="1"/>
</dbReference>
<keyword evidence="9 12" id="KW-0066">ATP synthesis</keyword>
<keyword evidence="16" id="KW-1185">Reference proteome</keyword>
<dbReference type="HAMAP" id="MF_01398">
    <property type="entry name" value="ATP_synth_b_bprime"/>
    <property type="match status" value="1"/>
</dbReference>
<comment type="subcellular location">
    <subcellularLocation>
        <location evidence="12">Cellular thylakoid membrane</location>
        <topology evidence="12">Single-pass membrane protein</topology>
    </subcellularLocation>
    <subcellularLocation>
        <location evidence="11">Endomembrane system</location>
        <topology evidence="11">Single-pass membrane protein</topology>
    </subcellularLocation>
</comment>
<evidence type="ECO:0000256" key="1">
    <source>
        <dbReference type="ARBA" id="ARBA00005513"/>
    </source>
</evidence>
<comment type="function">
    <text evidence="10 12">F(1)F(0) ATP synthase produces ATP from ADP in the presence of a proton or sodium gradient. F-type ATPases consist of two structural domains, F(1) containing the extramembraneous catalytic core and F(0) containing the membrane proton channel, linked together by a central stalk and a peripheral stalk. During catalysis, ATP synthesis in the catalytic domain of F(1) is coupled via a rotary mechanism of the central stalk subunits to proton translocation.</text>
</comment>
<comment type="similarity">
    <text evidence="1 12 13">Belongs to the ATPase B chain family.</text>
</comment>
<keyword evidence="8 12" id="KW-0472">Membrane</keyword>
<dbReference type="HAMAP" id="MF_01399">
    <property type="entry name" value="ATP_synth_bprime"/>
    <property type="match status" value="1"/>
</dbReference>
<gene>
    <name evidence="12" type="primary">atpF2</name>
    <name evidence="12" type="synonym">atpG</name>
    <name evidence="15" type="ORF">IQ217_18350</name>
</gene>
<keyword evidence="7 12" id="KW-0406">Ion transport</keyword>
<dbReference type="PANTHER" id="PTHR33445:SF2">
    <property type="entry name" value="ATP SYNTHASE SUBUNIT B', CHLOROPLASTIC"/>
    <property type="match status" value="1"/>
</dbReference>
<dbReference type="EMBL" id="JADEVV010000090">
    <property type="protein sequence ID" value="MBE9255754.1"/>
    <property type="molecule type" value="Genomic_DNA"/>
</dbReference>
<dbReference type="PANTHER" id="PTHR33445">
    <property type="entry name" value="ATP SYNTHASE SUBUNIT B', CHLOROPLASTIC"/>
    <property type="match status" value="1"/>
</dbReference>
<evidence type="ECO:0000256" key="14">
    <source>
        <dbReference type="SAM" id="MobiDB-lite"/>
    </source>
</evidence>
<keyword evidence="6 12" id="KW-1133">Transmembrane helix</keyword>
<evidence type="ECO:0000256" key="4">
    <source>
        <dbReference type="ARBA" id="ARBA00022692"/>
    </source>
</evidence>
<feature type="compositionally biased region" description="Basic and acidic residues" evidence="14">
    <location>
        <begin position="91"/>
        <end position="106"/>
    </location>
</feature>
<dbReference type="InterPro" id="IPR002146">
    <property type="entry name" value="ATP_synth_b/b'su_bac/chlpt"/>
</dbReference>
<dbReference type="NCBIfam" id="NF005607">
    <property type="entry name" value="PRK07353.1"/>
    <property type="match status" value="1"/>
</dbReference>
<name>A0ABR9VWL6_9SYNC</name>
<dbReference type="InterPro" id="IPR034679">
    <property type="entry name" value="ATP_synth_b"/>
</dbReference>
<comment type="caution">
    <text evidence="15">The sequence shown here is derived from an EMBL/GenBank/DDBJ whole genome shotgun (WGS) entry which is preliminary data.</text>
</comment>
<evidence type="ECO:0000256" key="13">
    <source>
        <dbReference type="RuleBase" id="RU003848"/>
    </source>
</evidence>
<dbReference type="Proteomes" id="UP000658720">
    <property type="component" value="Unassembled WGS sequence"/>
</dbReference>
<dbReference type="Pfam" id="PF00430">
    <property type="entry name" value="ATP-synt_B"/>
    <property type="match status" value="1"/>
</dbReference>
<keyword evidence="4 12" id="KW-0812">Transmembrane</keyword>
<evidence type="ECO:0000256" key="9">
    <source>
        <dbReference type="ARBA" id="ARBA00023310"/>
    </source>
</evidence>
<evidence type="ECO:0000256" key="6">
    <source>
        <dbReference type="ARBA" id="ARBA00022989"/>
    </source>
</evidence>
<evidence type="ECO:0000256" key="12">
    <source>
        <dbReference type="HAMAP-Rule" id="MF_01399"/>
    </source>
</evidence>
<dbReference type="InterPro" id="IPR050059">
    <property type="entry name" value="ATP_synthase_B_chain"/>
</dbReference>
<evidence type="ECO:0000313" key="16">
    <source>
        <dbReference type="Proteomes" id="UP000658720"/>
    </source>
</evidence>
<dbReference type="RefSeq" id="WP_194021342.1">
    <property type="nucleotide sequence ID" value="NZ_JADEVV010000090.1"/>
</dbReference>
<evidence type="ECO:0000256" key="5">
    <source>
        <dbReference type="ARBA" id="ARBA00022781"/>
    </source>
</evidence>
<dbReference type="InterPro" id="IPR028987">
    <property type="entry name" value="ATP_synth_B-like_membr_sf"/>
</dbReference>
<keyword evidence="12" id="KW-0793">Thylakoid</keyword>